<dbReference type="InterPro" id="IPR039536">
    <property type="entry name" value="TetR_C_Proteobacteria"/>
</dbReference>
<dbReference type="PRINTS" id="PR00455">
    <property type="entry name" value="HTHTETR"/>
</dbReference>
<dbReference type="AlphaFoldDB" id="B7K629"/>
<dbReference type="Pfam" id="PF00440">
    <property type="entry name" value="TetR_N"/>
    <property type="match status" value="1"/>
</dbReference>
<dbReference type="Proteomes" id="UP000008204">
    <property type="component" value="Chromosome"/>
</dbReference>
<dbReference type="Pfam" id="PF14246">
    <property type="entry name" value="TetR_C_7"/>
    <property type="match status" value="1"/>
</dbReference>
<dbReference type="STRING" id="41431.PCC8801_4150"/>
<dbReference type="PROSITE" id="PS50977">
    <property type="entry name" value="HTH_TETR_2"/>
    <property type="match status" value="1"/>
</dbReference>
<sequence>MITLEKSPSELPQKAQQILQGALPEFLKRGYAGTSMDRIAKMAGVSKQTLYSYFPDKEGLFTALITQMAVQKFRLVWSKPLEGEPQQVLTDLAQRILQHIDDPQHLCFVRLIIAESGQQPHLSQAFLRNVAQPAIAILSNYLQDHPELNIDDPEVTAQIFVGTLIHHLLTQEMLHGREIMPLDPERLVKNLVGLIVRGNS</sequence>
<dbReference type="eggNOG" id="COG1309">
    <property type="taxonomic scope" value="Bacteria"/>
</dbReference>
<dbReference type="SUPFAM" id="SSF46689">
    <property type="entry name" value="Homeodomain-like"/>
    <property type="match status" value="1"/>
</dbReference>
<dbReference type="PANTHER" id="PTHR30055:SF234">
    <property type="entry name" value="HTH-TYPE TRANSCRIPTIONAL REGULATOR BETI"/>
    <property type="match status" value="1"/>
</dbReference>
<dbReference type="HOGENOM" id="CLU_069356_27_2_3"/>
<protein>
    <submittedName>
        <fullName evidence="6">Transcriptional regulator, TetR family</fullName>
    </submittedName>
</protein>
<dbReference type="GO" id="GO:0045892">
    <property type="term" value="P:negative regulation of DNA-templated transcription"/>
    <property type="evidence" value="ECO:0007669"/>
    <property type="project" value="UniProtKB-ARBA"/>
</dbReference>
<feature type="domain" description="HTH tetR-type" evidence="5">
    <location>
        <begin position="12"/>
        <end position="72"/>
    </location>
</feature>
<evidence type="ECO:0000313" key="7">
    <source>
        <dbReference type="Proteomes" id="UP000008204"/>
    </source>
</evidence>
<keyword evidence="1" id="KW-0805">Transcription regulation</keyword>
<dbReference type="InterPro" id="IPR050109">
    <property type="entry name" value="HTH-type_TetR-like_transc_reg"/>
</dbReference>
<dbReference type="FunFam" id="1.10.10.60:FF:000141">
    <property type="entry name" value="TetR family transcriptional regulator"/>
    <property type="match status" value="1"/>
</dbReference>
<dbReference type="KEGG" id="cyp:PCC8801_4150"/>
<proteinExistence type="predicted"/>
<gene>
    <name evidence="6" type="ordered locus">PCC8801_4150</name>
</gene>
<keyword evidence="7" id="KW-1185">Reference proteome</keyword>
<dbReference type="EMBL" id="CP001287">
    <property type="protein sequence ID" value="ACK68082.1"/>
    <property type="molecule type" value="Genomic_DNA"/>
</dbReference>
<evidence type="ECO:0000256" key="2">
    <source>
        <dbReference type="ARBA" id="ARBA00023125"/>
    </source>
</evidence>
<feature type="DNA-binding region" description="H-T-H motif" evidence="4">
    <location>
        <begin position="35"/>
        <end position="54"/>
    </location>
</feature>
<evidence type="ECO:0000256" key="4">
    <source>
        <dbReference type="PROSITE-ProRule" id="PRU00335"/>
    </source>
</evidence>
<dbReference type="GO" id="GO:0000976">
    <property type="term" value="F:transcription cis-regulatory region binding"/>
    <property type="evidence" value="ECO:0007669"/>
    <property type="project" value="TreeGrafter"/>
</dbReference>
<keyword evidence="2 4" id="KW-0238">DNA-binding</keyword>
<keyword evidence="3" id="KW-0804">Transcription</keyword>
<reference evidence="7" key="1">
    <citation type="journal article" date="2011" name="MBio">
        <title>Novel metabolic attributes of the genus Cyanothece, comprising a group of unicellular nitrogen-fixing Cyanobacteria.</title>
        <authorList>
            <person name="Bandyopadhyay A."/>
            <person name="Elvitigala T."/>
            <person name="Welsh E."/>
            <person name="Stockel J."/>
            <person name="Liberton M."/>
            <person name="Min H."/>
            <person name="Sherman L.A."/>
            <person name="Pakrasi H.B."/>
        </authorList>
    </citation>
    <scope>NUCLEOTIDE SEQUENCE [LARGE SCALE GENOMIC DNA]</scope>
    <source>
        <strain evidence="7">PCC 8801</strain>
    </source>
</reference>
<dbReference type="Gene3D" id="1.10.357.10">
    <property type="entry name" value="Tetracycline Repressor, domain 2"/>
    <property type="match status" value="1"/>
</dbReference>
<dbReference type="InterPro" id="IPR001647">
    <property type="entry name" value="HTH_TetR"/>
</dbReference>
<evidence type="ECO:0000313" key="6">
    <source>
        <dbReference type="EMBL" id="ACK68082.1"/>
    </source>
</evidence>
<dbReference type="InterPro" id="IPR009057">
    <property type="entry name" value="Homeodomain-like_sf"/>
</dbReference>
<name>B7K629_RIPO1</name>
<evidence type="ECO:0000256" key="3">
    <source>
        <dbReference type="ARBA" id="ARBA00023163"/>
    </source>
</evidence>
<evidence type="ECO:0000259" key="5">
    <source>
        <dbReference type="PROSITE" id="PS50977"/>
    </source>
</evidence>
<dbReference type="InterPro" id="IPR036271">
    <property type="entry name" value="Tet_transcr_reg_TetR-rel_C_sf"/>
</dbReference>
<organism evidence="6 7">
    <name type="scientific">Rippkaea orientalis (strain PCC 8801 / RF-1)</name>
    <name type="common">Cyanothece sp. (strain PCC 8801)</name>
    <dbReference type="NCBI Taxonomy" id="41431"/>
    <lineage>
        <taxon>Bacteria</taxon>
        <taxon>Bacillati</taxon>
        <taxon>Cyanobacteriota</taxon>
        <taxon>Cyanophyceae</taxon>
        <taxon>Oscillatoriophycideae</taxon>
        <taxon>Chroococcales</taxon>
        <taxon>Aphanothecaceae</taxon>
        <taxon>Rippkaea</taxon>
        <taxon>Rippkaea orientalis</taxon>
    </lineage>
</organism>
<dbReference type="RefSeq" id="WP_015785133.1">
    <property type="nucleotide sequence ID" value="NC_011726.1"/>
</dbReference>
<dbReference type="OrthoDB" id="9816431at2"/>
<accession>B7K629</accession>
<dbReference type="PANTHER" id="PTHR30055">
    <property type="entry name" value="HTH-TYPE TRANSCRIPTIONAL REGULATOR RUTR"/>
    <property type="match status" value="1"/>
</dbReference>
<dbReference type="GO" id="GO:0003700">
    <property type="term" value="F:DNA-binding transcription factor activity"/>
    <property type="evidence" value="ECO:0007669"/>
    <property type="project" value="TreeGrafter"/>
</dbReference>
<evidence type="ECO:0000256" key="1">
    <source>
        <dbReference type="ARBA" id="ARBA00023015"/>
    </source>
</evidence>
<dbReference type="SUPFAM" id="SSF48498">
    <property type="entry name" value="Tetracyclin repressor-like, C-terminal domain"/>
    <property type="match status" value="1"/>
</dbReference>